<evidence type="ECO:0000259" key="3">
    <source>
        <dbReference type="PROSITE" id="PS50977"/>
    </source>
</evidence>
<sequence>MTTSTDRKRRSSAEVRQLIAEAAAAEFVANGFERTTIRSVAQRAGVTESMVFRHFESKPELFRATAAAPLVSLMEEYARRLGAEPSQKPWDVTYRFVSGMYDLCSTNRQIVLSLAGTGIGDSVSDGSPLAPCLHALVDGVHRYMEANGNEATNDIRDSVRLTVALVLGASLSADALFPATYSPDDVRTALTRYVLHGAGYTRNDIADPS</sequence>
<evidence type="ECO:0000256" key="1">
    <source>
        <dbReference type="ARBA" id="ARBA00023125"/>
    </source>
</evidence>
<dbReference type="Pfam" id="PF00440">
    <property type="entry name" value="TetR_N"/>
    <property type="match status" value="1"/>
</dbReference>
<reference evidence="4 5" key="1">
    <citation type="submission" date="2020-04" db="EMBL/GenBank/DDBJ databases">
        <title>MicrobeNet Type strains.</title>
        <authorList>
            <person name="Nicholson A.C."/>
        </authorList>
    </citation>
    <scope>NUCLEOTIDE SEQUENCE [LARGE SCALE GENOMIC DNA]</scope>
    <source>
        <strain evidence="4 5">JCM 3332</strain>
    </source>
</reference>
<comment type="caution">
    <text evidence="4">The sequence shown here is derived from an EMBL/GenBank/DDBJ whole genome shotgun (WGS) entry which is preliminary data.</text>
</comment>
<dbReference type="RefSeq" id="WP_062971201.1">
    <property type="nucleotide sequence ID" value="NZ_JAAXOT010000001.1"/>
</dbReference>
<gene>
    <name evidence="4" type="ORF">HGA15_00060</name>
</gene>
<dbReference type="InterPro" id="IPR050109">
    <property type="entry name" value="HTH-type_TetR-like_transc_reg"/>
</dbReference>
<dbReference type="PRINTS" id="PR00455">
    <property type="entry name" value="HTHTETR"/>
</dbReference>
<feature type="DNA-binding region" description="H-T-H motif" evidence="2">
    <location>
        <begin position="36"/>
        <end position="55"/>
    </location>
</feature>
<evidence type="ECO:0000256" key="2">
    <source>
        <dbReference type="PROSITE-ProRule" id="PRU00335"/>
    </source>
</evidence>
<proteinExistence type="predicted"/>
<dbReference type="AlphaFoldDB" id="A0A846Y9V6"/>
<name>A0A846Y9V6_9NOCA</name>
<dbReference type="PROSITE" id="PS50977">
    <property type="entry name" value="HTH_TETR_2"/>
    <property type="match status" value="1"/>
</dbReference>
<dbReference type="GO" id="GO:0000976">
    <property type="term" value="F:transcription cis-regulatory region binding"/>
    <property type="evidence" value="ECO:0007669"/>
    <property type="project" value="TreeGrafter"/>
</dbReference>
<feature type="domain" description="HTH tetR-type" evidence="3">
    <location>
        <begin position="13"/>
        <end position="73"/>
    </location>
</feature>
<dbReference type="PANTHER" id="PTHR30055">
    <property type="entry name" value="HTH-TYPE TRANSCRIPTIONAL REGULATOR RUTR"/>
    <property type="match status" value="1"/>
</dbReference>
<protein>
    <submittedName>
        <fullName evidence="4">TetR/AcrR family transcriptional regulator</fullName>
    </submittedName>
</protein>
<dbReference type="InterPro" id="IPR001647">
    <property type="entry name" value="HTH_TetR"/>
</dbReference>
<dbReference type="Proteomes" id="UP000570678">
    <property type="component" value="Unassembled WGS sequence"/>
</dbReference>
<keyword evidence="5" id="KW-1185">Reference proteome</keyword>
<evidence type="ECO:0000313" key="4">
    <source>
        <dbReference type="EMBL" id="NKY54574.1"/>
    </source>
</evidence>
<dbReference type="Gene3D" id="1.10.357.10">
    <property type="entry name" value="Tetracycline Repressor, domain 2"/>
    <property type="match status" value="1"/>
</dbReference>
<organism evidence="4 5">
    <name type="scientific">Nocardia flavorosea</name>
    <dbReference type="NCBI Taxonomy" id="53429"/>
    <lineage>
        <taxon>Bacteria</taxon>
        <taxon>Bacillati</taxon>
        <taxon>Actinomycetota</taxon>
        <taxon>Actinomycetes</taxon>
        <taxon>Mycobacteriales</taxon>
        <taxon>Nocardiaceae</taxon>
        <taxon>Nocardia</taxon>
    </lineage>
</organism>
<keyword evidence="1 2" id="KW-0238">DNA-binding</keyword>
<accession>A0A846Y9V6</accession>
<dbReference type="SUPFAM" id="SSF46689">
    <property type="entry name" value="Homeodomain-like"/>
    <property type="match status" value="1"/>
</dbReference>
<evidence type="ECO:0000313" key="5">
    <source>
        <dbReference type="Proteomes" id="UP000570678"/>
    </source>
</evidence>
<dbReference type="EMBL" id="JAAXOT010000001">
    <property type="protein sequence ID" value="NKY54574.1"/>
    <property type="molecule type" value="Genomic_DNA"/>
</dbReference>
<dbReference type="PANTHER" id="PTHR30055:SF146">
    <property type="entry name" value="HTH-TYPE TRANSCRIPTIONAL DUAL REGULATOR CECR"/>
    <property type="match status" value="1"/>
</dbReference>
<dbReference type="InterPro" id="IPR009057">
    <property type="entry name" value="Homeodomain-like_sf"/>
</dbReference>
<dbReference type="GO" id="GO:0003700">
    <property type="term" value="F:DNA-binding transcription factor activity"/>
    <property type="evidence" value="ECO:0007669"/>
    <property type="project" value="TreeGrafter"/>
</dbReference>